<dbReference type="OrthoDB" id="104942at2759"/>
<dbReference type="InterPro" id="IPR032567">
    <property type="entry name" value="RTL1-rel"/>
</dbReference>
<dbReference type="InterPro" id="IPR021109">
    <property type="entry name" value="Peptidase_aspartic_dom_sf"/>
</dbReference>
<dbReference type="PROSITE" id="PS00141">
    <property type="entry name" value="ASP_PROTEASE"/>
    <property type="match status" value="1"/>
</dbReference>
<reference evidence="2 3" key="1">
    <citation type="journal article" date="2017" name="Genome Biol. Evol.">
        <title>Phytophthora megakarya and P. palmivora, closely related causal agents of cacao black pod rot, underwent increases in genome sizes and gene numbers by different mechanisms.</title>
        <authorList>
            <person name="Ali S.S."/>
            <person name="Shao J."/>
            <person name="Lary D.J."/>
            <person name="Kronmiller B."/>
            <person name="Shen D."/>
            <person name="Strem M.D."/>
            <person name="Amoako-Attah I."/>
            <person name="Akrofi A.Y."/>
            <person name="Begoude B.A."/>
            <person name="Ten Hoopen G.M."/>
            <person name="Coulibaly K."/>
            <person name="Kebe B.I."/>
            <person name="Melnick R.L."/>
            <person name="Guiltinan M.J."/>
            <person name="Tyler B.M."/>
            <person name="Meinhardt L.W."/>
            <person name="Bailey B.A."/>
        </authorList>
    </citation>
    <scope>NUCLEOTIDE SEQUENCE [LARGE SCALE GENOMIC DNA]</scope>
    <source>
        <strain evidence="3">sbr112.9</strain>
    </source>
</reference>
<dbReference type="AlphaFoldDB" id="A0A2P4XGH4"/>
<evidence type="ECO:0000256" key="1">
    <source>
        <dbReference type="SAM" id="MobiDB-lite"/>
    </source>
</evidence>
<dbReference type="Gene3D" id="2.40.70.10">
    <property type="entry name" value="Acid Proteases"/>
    <property type="match status" value="1"/>
</dbReference>
<comment type="caution">
    <text evidence="2">The sequence shown here is derived from an EMBL/GenBank/DDBJ whole genome shotgun (WGS) entry which is preliminary data.</text>
</comment>
<dbReference type="GO" id="GO:0004190">
    <property type="term" value="F:aspartic-type endopeptidase activity"/>
    <property type="evidence" value="ECO:0007669"/>
    <property type="project" value="InterPro"/>
</dbReference>
<name>A0A2P4XGH4_9STRA</name>
<dbReference type="SUPFAM" id="SSF57756">
    <property type="entry name" value="Retrovirus zinc finger-like domains"/>
    <property type="match status" value="1"/>
</dbReference>
<gene>
    <name evidence="2" type="ORF">PHPALM_19800</name>
</gene>
<feature type="region of interest" description="Disordered" evidence="1">
    <location>
        <begin position="58"/>
        <end position="81"/>
    </location>
</feature>
<dbReference type="GO" id="GO:0008270">
    <property type="term" value="F:zinc ion binding"/>
    <property type="evidence" value="ECO:0007669"/>
    <property type="project" value="InterPro"/>
</dbReference>
<dbReference type="Pfam" id="PF08284">
    <property type="entry name" value="RVP_2"/>
    <property type="match status" value="1"/>
</dbReference>
<dbReference type="PANTHER" id="PTHR15503:SF22">
    <property type="entry name" value="TRANSPOSON TY3-I GAG POLYPROTEIN"/>
    <property type="match status" value="1"/>
</dbReference>
<protein>
    <submittedName>
        <fullName evidence="2">Polyprotein</fullName>
    </submittedName>
</protein>
<dbReference type="InterPro" id="IPR001969">
    <property type="entry name" value="Aspartic_peptidase_AS"/>
</dbReference>
<sequence length="529" mass="59140">MTKFEMSENQPAGPPALHRLAAVSGEVVVTSLLSSATPDQHRQAIQKFMLRELAEAKRLVPTPSQPSRNDAVKMETSSYSGTGPNRLPLNRWFRAIDIAITSRLIEAPSAKVNFLLSRLTGKAKGWALGKLVVDLHELPTLETLQSDLHLAFEPPQDESRHGKMSMRDYVQKTRHLASCIVTKPIDMESQVHVFVPGMLEGMTRYCLMRAEPATLEEAFALALRQDYMVTSSYARTIPTETRQSDPEPMEIDAVEASQRRQWAPSRRGRSSRDDRPMVCFQCRKPGHRAGACRTPASVITYVDHSTSGEGRDALLVDTEGRVHRWQTNFLAPVLHAHFNATITSGDSRLIIVCLLVVGARRPIRALLDSGATNNFFRASCLSVLPNSVRVRNGPGEVEIKLADGKVHRAARREVSLPYMFDGFHSNDDFLVIEMNYAFGCILGIPWLARYQPQIDCLARSVKRPHDFDVNELFTYLVVAPRDWPHVTFVDTPSTTHIVHRASDDPLCTTCAVLLTGEDEEGHAREDTRD</sequence>
<evidence type="ECO:0000313" key="3">
    <source>
        <dbReference type="Proteomes" id="UP000237271"/>
    </source>
</evidence>
<dbReference type="PANTHER" id="PTHR15503">
    <property type="entry name" value="LDOC1 RELATED"/>
    <property type="match status" value="1"/>
</dbReference>
<accession>A0A2P4XGH4</accession>
<evidence type="ECO:0000313" key="2">
    <source>
        <dbReference type="EMBL" id="POM64641.1"/>
    </source>
</evidence>
<feature type="region of interest" description="Disordered" evidence="1">
    <location>
        <begin position="238"/>
        <end position="274"/>
    </location>
</feature>
<dbReference type="Proteomes" id="UP000237271">
    <property type="component" value="Unassembled WGS sequence"/>
</dbReference>
<dbReference type="CDD" id="cd00303">
    <property type="entry name" value="retropepsin_like"/>
    <property type="match status" value="1"/>
</dbReference>
<dbReference type="InterPro" id="IPR036875">
    <property type="entry name" value="Znf_CCHC_sf"/>
</dbReference>
<dbReference type="GO" id="GO:0006508">
    <property type="term" value="P:proteolysis"/>
    <property type="evidence" value="ECO:0007669"/>
    <property type="project" value="InterPro"/>
</dbReference>
<proteinExistence type="predicted"/>
<dbReference type="GO" id="GO:0003676">
    <property type="term" value="F:nucleic acid binding"/>
    <property type="evidence" value="ECO:0007669"/>
    <property type="project" value="InterPro"/>
</dbReference>
<dbReference type="EMBL" id="NCKW01011067">
    <property type="protein sequence ID" value="POM64641.1"/>
    <property type="molecule type" value="Genomic_DNA"/>
</dbReference>
<keyword evidence="3" id="KW-1185">Reference proteome</keyword>
<organism evidence="2 3">
    <name type="scientific">Phytophthora palmivora</name>
    <dbReference type="NCBI Taxonomy" id="4796"/>
    <lineage>
        <taxon>Eukaryota</taxon>
        <taxon>Sar</taxon>
        <taxon>Stramenopiles</taxon>
        <taxon>Oomycota</taxon>
        <taxon>Peronosporomycetes</taxon>
        <taxon>Peronosporales</taxon>
        <taxon>Peronosporaceae</taxon>
        <taxon>Phytophthora</taxon>
    </lineage>
</organism>